<dbReference type="InParanoid" id="E1ZR86"/>
<organism evidence="4">
    <name type="scientific">Chlorella variabilis</name>
    <name type="common">Green alga</name>
    <dbReference type="NCBI Taxonomy" id="554065"/>
    <lineage>
        <taxon>Eukaryota</taxon>
        <taxon>Viridiplantae</taxon>
        <taxon>Chlorophyta</taxon>
        <taxon>core chlorophytes</taxon>
        <taxon>Trebouxiophyceae</taxon>
        <taxon>Chlorellales</taxon>
        <taxon>Chlorellaceae</taxon>
        <taxon>Chlorella clade</taxon>
        <taxon>Chlorella</taxon>
    </lineage>
</organism>
<dbReference type="SUPFAM" id="SSF55961">
    <property type="entry name" value="Bet v1-like"/>
    <property type="match status" value="1"/>
</dbReference>
<protein>
    <submittedName>
        <fullName evidence="3">Expressed protein</fullName>
    </submittedName>
</protein>
<dbReference type="KEGG" id="cvr:CHLNCDRAFT_139934"/>
<reference evidence="3 4" key="1">
    <citation type="journal article" date="2010" name="Plant Cell">
        <title>The Chlorella variabilis NC64A genome reveals adaptation to photosymbiosis, coevolution with viruses, and cryptic sex.</title>
        <authorList>
            <person name="Blanc G."/>
            <person name="Duncan G."/>
            <person name="Agarkova I."/>
            <person name="Borodovsky M."/>
            <person name="Gurnon J."/>
            <person name="Kuo A."/>
            <person name="Lindquist E."/>
            <person name="Lucas S."/>
            <person name="Pangilinan J."/>
            <person name="Polle J."/>
            <person name="Salamov A."/>
            <person name="Terry A."/>
            <person name="Yamada T."/>
            <person name="Dunigan D.D."/>
            <person name="Grigoriev I.V."/>
            <person name="Claverie J.M."/>
            <person name="Van Etten J.L."/>
        </authorList>
    </citation>
    <scope>NUCLEOTIDE SEQUENCE [LARGE SCALE GENOMIC DNA]</scope>
    <source>
        <strain evidence="3 4">NC64A</strain>
    </source>
</reference>
<dbReference type="InterPro" id="IPR023393">
    <property type="entry name" value="START-like_dom_sf"/>
</dbReference>
<evidence type="ECO:0000313" key="4">
    <source>
        <dbReference type="Proteomes" id="UP000008141"/>
    </source>
</evidence>
<dbReference type="AlphaFoldDB" id="E1ZR86"/>
<dbReference type="EMBL" id="GL433861">
    <property type="protein sequence ID" value="EFN51735.1"/>
    <property type="molecule type" value="Genomic_DNA"/>
</dbReference>
<proteinExistence type="predicted"/>
<dbReference type="InterPro" id="IPR005031">
    <property type="entry name" value="COQ10_START"/>
</dbReference>
<dbReference type="eggNOG" id="ENOG502SAII">
    <property type="taxonomic scope" value="Eukaryota"/>
</dbReference>
<dbReference type="RefSeq" id="XP_005843837.1">
    <property type="nucleotide sequence ID" value="XM_005843775.1"/>
</dbReference>
<evidence type="ECO:0000256" key="1">
    <source>
        <dbReference type="SAM" id="MobiDB-lite"/>
    </source>
</evidence>
<keyword evidence="4" id="KW-1185">Reference proteome</keyword>
<dbReference type="Proteomes" id="UP000008141">
    <property type="component" value="Unassembled WGS sequence"/>
</dbReference>
<feature type="region of interest" description="Disordered" evidence="1">
    <location>
        <begin position="1"/>
        <end position="53"/>
    </location>
</feature>
<name>E1ZR86_CHLVA</name>
<dbReference type="GeneID" id="17351120"/>
<dbReference type="PANTHER" id="PTHR31385:SF1">
    <property type="entry name" value="PUTATIVE (DUF220)-RELATED"/>
    <property type="match status" value="1"/>
</dbReference>
<gene>
    <name evidence="3" type="ORF">CHLNCDRAFT_139934</name>
</gene>
<feature type="domain" description="Coenzyme Q-binding protein COQ10 START" evidence="2">
    <location>
        <begin position="95"/>
        <end position="207"/>
    </location>
</feature>
<dbReference type="OrthoDB" id="530906at2759"/>
<dbReference type="STRING" id="554065.E1ZR86"/>
<dbReference type="OMA" id="EPKCELL"/>
<feature type="compositionally biased region" description="Low complexity" evidence="1">
    <location>
        <begin position="11"/>
        <end position="33"/>
    </location>
</feature>
<evidence type="ECO:0000259" key="2">
    <source>
        <dbReference type="Pfam" id="PF03364"/>
    </source>
</evidence>
<sequence length="241" mass="26251">MAALPLVARTGLPRPAAAAPGRHRGAPAAAPLHSSSRRRPQPAQQPPPRRLEAPRAAVVDVDVGEEEEEPLSSVDIESLEYAGGSYSVQGCLVTPACPNVVYQVLTDYEALTRVFHNVQSSAVRTCAHTGAKQLVQTCKWAFLVFSGTFVHELNVVEEPEQRQLTFSLAHSAFMREFVGSWDVRGLPGGMTEVRHRLSVTPTVAPPQRIGDLSKCIFRKQVVGILEDLDRELEARAGRGSR</sequence>
<dbReference type="Gene3D" id="3.30.530.20">
    <property type="match status" value="1"/>
</dbReference>
<accession>E1ZR86</accession>
<evidence type="ECO:0000313" key="3">
    <source>
        <dbReference type="EMBL" id="EFN51735.1"/>
    </source>
</evidence>
<dbReference type="PANTHER" id="PTHR31385">
    <property type="entry name" value="PUTATIVE (DUF220)-RELATED"/>
    <property type="match status" value="1"/>
</dbReference>
<dbReference type="Pfam" id="PF03364">
    <property type="entry name" value="Polyketide_cyc"/>
    <property type="match status" value="1"/>
</dbReference>